<gene>
    <name evidence="3" type="ORF">NC797_07640</name>
</gene>
<keyword evidence="1" id="KW-0175">Coiled coil</keyword>
<proteinExistence type="predicted"/>
<dbReference type="InterPro" id="IPR036388">
    <property type="entry name" value="WH-like_DNA-bd_sf"/>
</dbReference>
<dbReference type="EMBL" id="JAMQKB010000005">
    <property type="protein sequence ID" value="MDC3424378.1"/>
    <property type="molecule type" value="Genomic_DNA"/>
</dbReference>
<accession>A0A9X3WT57</accession>
<comment type="caution">
    <text evidence="3">The sequence shown here is derived from an EMBL/GenBank/DDBJ whole genome shotgun (WGS) entry which is preliminary data.</text>
</comment>
<protein>
    <submittedName>
        <fullName evidence="3">Helix-turn-helix domain-containing protein</fullName>
    </submittedName>
</protein>
<dbReference type="InterPro" id="IPR024633">
    <property type="entry name" value="DnaA_N_dom"/>
</dbReference>
<dbReference type="InterPro" id="IPR038454">
    <property type="entry name" value="DnaA_N_sf"/>
</dbReference>
<dbReference type="Gene3D" id="3.30.300.180">
    <property type="match status" value="1"/>
</dbReference>
<dbReference type="Proteomes" id="UP001145050">
    <property type="component" value="Unassembled WGS sequence"/>
</dbReference>
<dbReference type="InterPro" id="IPR036390">
    <property type="entry name" value="WH_DNA-bd_sf"/>
</dbReference>
<reference evidence="3" key="1">
    <citation type="submission" date="2022-06" db="EMBL/GenBank/DDBJ databases">
        <title>Aquibacillus sp. a new bacterium isolated from soil saline samples.</title>
        <authorList>
            <person name="Galisteo C."/>
            <person name="De La Haba R."/>
            <person name="Sanchez-Porro C."/>
            <person name="Ventosa A."/>
        </authorList>
    </citation>
    <scope>NUCLEOTIDE SEQUENCE</scope>
    <source>
        <strain evidence="3">3ASR75-11</strain>
    </source>
</reference>
<dbReference type="RefSeq" id="WP_272436182.1">
    <property type="nucleotide sequence ID" value="NZ_JAMQKB010000005.1"/>
</dbReference>
<evidence type="ECO:0000259" key="2">
    <source>
        <dbReference type="Pfam" id="PF11638"/>
    </source>
</evidence>
<keyword evidence="4" id="KW-1185">Reference proteome</keyword>
<name>A0A9X3WT57_9BACI</name>
<feature type="domain" description="DnaA N-terminal" evidence="2">
    <location>
        <begin position="266"/>
        <end position="328"/>
    </location>
</feature>
<dbReference type="AlphaFoldDB" id="A0A9X3WT57"/>
<dbReference type="Gene3D" id="1.10.10.10">
    <property type="entry name" value="Winged helix-like DNA-binding domain superfamily/Winged helix DNA-binding domain"/>
    <property type="match status" value="1"/>
</dbReference>
<dbReference type="SUPFAM" id="SSF46785">
    <property type="entry name" value="Winged helix' DNA-binding domain"/>
    <property type="match status" value="1"/>
</dbReference>
<evidence type="ECO:0000313" key="3">
    <source>
        <dbReference type="EMBL" id="MDC3424378.1"/>
    </source>
</evidence>
<dbReference type="Pfam" id="PF11638">
    <property type="entry name" value="DnaA_N"/>
    <property type="match status" value="1"/>
</dbReference>
<feature type="coiled-coil region" evidence="1">
    <location>
        <begin position="240"/>
        <end position="267"/>
    </location>
</feature>
<evidence type="ECO:0000313" key="4">
    <source>
        <dbReference type="Proteomes" id="UP001145050"/>
    </source>
</evidence>
<sequence>MESFEEGLQPSLATGEHTKYRYFRFVPTDVVSEVERKTRRKHGVKEETVKVKQHKKEYYSEESIANFQLESHTKLLPDMNGNKTIINNYLLRFWGPTFDPKCGGNVAYTYIILLSYCWDKDYTWISLDTIAKQITSSKQTVRKYLDILEKSGFIIRFWREQEDDERLQGTILIKVRQTLPFLSREQYNQLPKSLRKEHDRFLRRIKKESQFEFDLSHNYADVYEQLRAEVIDVKKPTGVLKEEIERMDEYQEEYENAKMKMSHKEEEQWNSILERIETKISKPSFDTWFKKTVAYKDKENHWLICLPNQFAYEWVENRYEPLIKEVMEELGILCEKLTFDIFAE</sequence>
<evidence type="ECO:0000256" key="1">
    <source>
        <dbReference type="SAM" id="Coils"/>
    </source>
</evidence>
<organism evidence="3 4">
    <name type="scientific">Terrihalobacillus insolitus</name>
    <dbReference type="NCBI Taxonomy" id="2950438"/>
    <lineage>
        <taxon>Bacteria</taxon>
        <taxon>Bacillati</taxon>
        <taxon>Bacillota</taxon>
        <taxon>Bacilli</taxon>
        <taxon>Bacillales</taxon>
        <taxon>Bacillaceae</taxon>
        <taxon>Terrihalobacillus</taxon>
    </lineage>
</organism>